<sequence length="295" mass="34615">MKDKFFCRNCKGIRNHKEIHQEKTRGGDYEGYFQWMRNFSIIQCLGCETISFLEIYGDTEMIEHNENGEPDYYFDSTIYPSYLNKSEELDYQHFIPESIRLIYGETISAFKADSYILTAGGLRAIIEAICNHLKIKKGNLADRIDLLHNKGHLTLSESKRLHSIRFLGNDALHEIEKPKKDHLYILLDIINHLLANLFINDKKLKGKMDTIVDKYDEYIKLIQNKIEKDMIGKEYTMKDILGKSIRLIPKKDYKKLEDELKKEINVGKIEYISIAKEPDETIYKIVKGPEFAFDW</sequence>
<comment type="caution">
    <text evidence="2">The sequence shown here is derived from an EMBL/GenBank/DDBJ whole genome shotgun (WGS) entry which is preliminary data.</text>
</comment>
<dbReference type="AlphaFoldDB" id="A0A4Q4KMJ9"/>
<organism evidence="2 3">
    <name type="scientific">Brumimicrobium glaciale</name>
    <dbReference type="NCBI Taxonomy" id="200475"/>
    <lineage>
        <taxon>Bacteria</taxon>
        <taxon>Pseudomonadati</taxon>
        <taxon>Bacteroidota</taxon>
        <taxon>Flavobacteriia</taxon>
        <taxon>Flavobacteriales</taxon>
        <taxon>Crocinitomicaceae</taxon>
        <taxon>Brumimicrobium</taxon>
    </lineage>
</organism>
<name>A0A4Q4KMJ9_9FLAO</name>
<gene>
    <name evidence="2" type="ORF">ERX46_11230</name>
</gene>
<dbReference type="Proteomes" id="UP000293952">
    <property type="component" value="Unassembled WGS sequence"/>
</dbReference>
<accession>A0A4Q4KMJ9</accession>
<dbReference type="EMBL" id="SETE01000004">
    <property type="protein sequence ID" value="RYM33614.1"/>
    <property type="molecule type" value="Genomic_DNA"/>
</dbReference>
<evidence type="ECO:0000259" key="1">
    <source>
        <dbReference type="Pfam" id="PF13643"/>
    </source>
</evidence>
<dbReference type="Pfam" id="PF13643">
    <property type="entry name" value="DUF4145"/>
    <property type="match status" value="1"/>
</dbReference>
<dbReference type="InterPro" id="IPR025285">
    <property type="entry name" value="DUF4145"/>
</dbReference>
<protein>
    <submittedName>
        <fullName evidence="2">DUF4145 domain-containing protein</fullName>
    </submittedName>
</protein>
<feature type="domain" description="DUF4145" evidence="1">
    <location>
        <begin position="107"/>
        <end position="190"/>
    </location>
</feature>
<keyword evidence="3" id="KW-1185">Reference proteome</keyword>
<proteinExistence type="predicted"/>
<reference evidence="2 3" key="1">
    <citation type="submission" date="2019-02" db="EMBL/GenBank/DDBJ databases">
        <title>Genome sequence of the sea-ice species Brumimicrobium glaciale.</title>
        <authorList>
            <person name="Bowman J.P."/>
        </authorList>
    </citation>
    <scope>NUCLEOTIDE SEQUENCE [LARGE SCALE GENOMIC DNA]</scope>
    <source>
        <strain evidence="2 3">IC156</strain>
    </source>
</reference>
<evidence type="ECO:0000313" key="3">
    <source>
        <dbReference type="Proteomes" id="UP000293952"/>
    </source>
</evidence>
<evidence type="ECO:0000313" key="2">
    <source>
        <dbReference type="EMBL" id="RYM33614.1"/>
    </source>
</evidence>
<dbReference type="OrthoDB" id="6402073at2"/>